<dbReference type="PANTHER" id="PTHR40266:SF2">
    <property type="entry name" value="TOXIN HIGB-1"/>
    <property type="match status" value="1"/>
</dbReference>
<dbReference type="InterPro" id="IPR035093">
    <property type="entry name" value="RelE/ParE_toxin_dom_sf"/>
</dbReference>
<protein>
    <recommendedName>
        <fullName evidence="3">Proteic killer suppression protein</fullName>
    </recommendedName>
</protein>
<dbReference type="PANTHER" id="PTHR40266">
    <property type="entry name" value="TOXIN HIGB-1"/>
    <property type="match status" value="1"/>
</dbReference>
<proteinExistence type="predicted"/>
<evidence type="ECO:0008006" key="3">
    <source>
        <dbReference type="Google" id="ProtNLM"/>
    </source>
</evidence>
<dbReference type="Gene3D" id="3.30.2310.20">
    <property type="entry name" value="RelE-like"/>
    <property type="match status" value="1"/>
</dbReference>
<evidence type="ECO:0000313" key="1">
    <source>
        <dbReference type="EMBL" id="REC68118.1"/>
    </source>
</evidence>
<dbReference type="EMBL" id="QNUG01000038">
    <property type="protein sequence ID" value="REC68118.1"/>
    <property type="molecule type" value="Genomic_DNA"/>
</dbReference>
<comment type="caution">
    <text evidence="1">The sequence shown here is derived from an EMBL/GenBank/DDBJ whole genome shotgun (WGS) entry which is preliminary data.</text>
</comment>
<gene>
    <name evidence="1" type="ORF">DRF58_14565</name>
</gene>
<dbReference type="AlphaFoldDB" id="A0A3D9CR56"/>
<dbReference type="InterPro" id="IPR007711">
    <property type="entry name" value="HigB-1"/>
</dbReference>
<dbReference type="SUPFAM" id="SSF143011">
    <property type="entry name" value="RelE-like"/>
    <property type="match status" value="1"/>
</dbReference>
<sequence>MAITSIKHKGLKLLFSDGDASKLQPHLVSKIKRQLVLIEGLRKVPEDLEVFIGARPHKLQGELSDFWAITVSGNYRIIFKFDDLKGEASEIDFIDYH</sequence>
<accession>A0A3D9CR56</accession>
<keyword evidence="2" id="KW-1185">Reference proteome</keyword>
<dbReference type="Pfam" id="PF05015">
    <property type="entry name" value="HigB-like_toxin"/>
    <property type="match status" value="1"/>
</dbReference>
<organism evidence="1 2">
    <name type="scientific">Epilithonimonas hispanica</name>
    <dbReference type="NCBI Taxonomy" id="358687"/>
    <lineage>
        <taxon>Bacteria</taxon>
        <taxon>Pseudomonadati</taxon>
        <taxon>Bacteroidota</taxon>
        <taxon>Flavobacteriia</taxon>
        <taxon>Flavobacteriales</taxon>
        <taxon>Weeksellaceae</taxon>
        <taxon>Chryseobacterium group</taxon>
        <taxon>Epilithonimonas</taxon>
    </lineage>
</organism>
<dbReference type="Proteomes" id="UP000256326">
    <property type="component" value="Unassembled WGS sequence"/>
</dbReference>
<reference evidence="1 2" key="1">
    <citation type="journal article" date="2006" name="Int. J. Syst. Evol. Microbiol.">
        <title>Chryseobacterium hispanicum sp. nov., isolated from the drinking water distribution system of Sevilla, Spain.</title>
        <authorList>
            <person name="Gallego V."/>
            <person name="Garcia M.T."/>
            <person name="Ventosa A."/>
        </authorList>
    </citation>
    <scope>NUCLEOTIDE SEQUENCE [LARGE SCALE GENOMIC DNA]</scope>
    <source>
        <strain evidence="1 2">KCTC 22104</strain>
    </source>
</reference>
<evidence type="ECO:0000313" key="2">
    <source>
        <dbReference type="Proteomes" id="UP000256326"/>
    </source>
</evidence>
<name>A0A3D9CR56_9FLAO</name>
<dbReference type="RefSeq" id="WP_116036471.1">
    <property type="nucleotide sequence ID" value="NZ_JBHLVV010000139.1"/>
</dbReference>
<dbReference type="OrthoDB" id="9801102at2"/>